<evidence type="ECO:0000313" key="4">
    <source>
        <dbReference type="Proteomes" id="UP001456524"/>
    </source>
</evidence>
<evidence type="ECO:0000256" key="2">
    <source>
        <dbReference type="SAM" id="Phobius"/>
    </source>
</evidence>
<accession>A0ABR1XGE7</accession>
<feature type="region of interest" description="Disordered" evidence="1">
    <location>
        <begin position="12"/>
        <end position="39"/>
    </location>
</feature>
<sequence length="153" mass="17628">MKLIRYDTGPISSRIHPQSCRPHQRRVHGDSDKAGWNTQHQRRPPFAMIVNLKSNCAGFVNSPEKRKEEWPHERAQEIRLKETKWVKRRFEGHVTSTTATVLTLLLVISNAVISHLLALPSHLPASFLFCSTTLNRRAPLERHDVSELYSEET</sequence>
<protein>
    <submittedName>
        <fullName evidence="3">Uncharacterized protein</fullName>
    </submittedName>
</protein>
<name>A0ABR1XGE7_9PEZI</name>
<gene>
    <name evidence="3" type="ORF">IWX90DRAFT_73628</name>
</gene>
<dbReference type="EMBL" id="JBBWUH010000012">
    <property type="protein sequence ID" value="KAK8153664.1"/>
    <property type="molecule type" value="Genomic_DNA"/>
</dbReference>
<comment type="caution">
    <text evidence="3">The sequence shown here is derived from an EMBL/GenBank/DDBJ whole genome shotgun (WGS) entry which is preliminary data.</text>
</comment>
<keyword evidence="2" id="KW-0472">Membrane</keyword>
<evidence type="ECO:0000313" key="3">
    <source>
        <dbReference type="EMBL" id="KAK8153664.1"/>
    </source>
</evidence>
<organism evidence="3 4">
    <name type="scientific">Phyllosticta citrichinensis</name>
    <dbReference type="NCBI Taxonomy" id="1130410"/>
    <lineage>
        <taxon>Eukaryota</taxon>
        <taxon>Fungi</taxon>
        <taxon>Dikarya</taxon>
        <taxon>Ascomycota</taxon>
        <taxon>Pezizomycotina</taxon>
        <taxon>Dothideomycetes</taxon>
        <taxon>Dothideomycetes incertae sedis</taxon>
        <taxon>Botryosphaeriales</taxon>
        <taxon>Phyllostictaceae</taxon>
        <taxon>Phyllosticta</taxon>
    </lineage>
</organism>
<dbReference type="Proteomes" id="UP001456524">
    <property type="component" value="Unassembled WGS sequence"/>
</dbReference>
<keyword evidence="4" id="KW-1185">Reference proteome</keyword>
<evidence type="ECO:0000256" key="1">
    <source>
        <dbReference type="SAM" id="MobiDB-lite"/>
    </source>
</evidence>
<keyword evidence="2" id="KW-0812">Transmembrane</keyword>
<feature type="transmembrane region" description="Helical" evidence="2">
    <location>
        <begin position="94"/>
        <end position="118"/>
    </location>
</feature>
<proteinExistence type="predicted"/>
<reference evidence="3 4" key="1">
    <citation type="journal article" date="2022" name="G3 (Bethesda)">
        <title>Enemy or ally: a genomic approach to elucidate the lifestyle of Phyllosticta citrichinaensis.</title>
        <authorList>
            <person name="Buijs V.A."/>
            <person name="Groenewald J.Z."/>
            <person name="Haridas S."/>
            <person name="LaButti K.M."/>
            <person name="Lipzen A."/>
            <person name="Martin F.M."/>
            <person name="Barry K."/>
            <person name="Grigoriev I.V."/>
            <person name="Crous P.W."/>
            <person name="Seidl M.F."/>
        </authorList>
    </citation>
    <scope>NUCLEOTIDE SEQUENCE [LARGE SCALE GENOMIC DNA]</scope>
    <source>
        <strain evidence="3 4">CBS 129764</strain>
    </source>
</reference>
<keyword evidence="2" id="KW-1133">Transmembrane helix</keyword>